<comment type="caution">
    <text evidence="12">The sequence shown here is derived from an EMBL/GenBank/DDBJ whole genome shotgun (WGS) entry which is preliminary data.</text>
</comment>
<evidence type="ECO:0000256" key="9">
    <source>
        <dbReference type="ARBA" id="ARBA00084094"/>
    </source>
</evidence>
<keyword evidence="10" id="KW-0732">Signal</keyword>
<keyword evidence="3" id="KW-0645">Protease</keyword>
<keyword evidence="4" id="KW-0378">Hydrolase</keyword>
<evidence type="ECO:0000256" key="1">
    <source>
        <dbReference type="ARBA" id="ARBA00004239"/>
    </source>
</evidence>
<dbReference type="Gene3D" id="2.40.10.10">
    <property type="entry name" value="Trypsin-like serine proteases"/>
    <property type="match status" value="1"/>
</dbReference>
<keyword evidence="6" id="KW-1015">Disulfide bond</keyword>
<feature type="domain" description="Peptidase S1" evidence="11">
    <location>
        <begin position="26"/>
        <end position="203"/>
    </location>
</feature>
<dbReference type="PROSITE" id="PS50240">
    <property type="entry name" value="TRYPSIN_DOM"/>
    <property type="match status" value="1"/>
</dbReference>
<dbReference type="EMBL" id="CADEBD010000309">
    <property type="protein sequence ID" value="CAB3241063.1"/>
    <property type="molecule type" value="Genomic_DNA"/>
</dbReference>
<accession>A0A8S1A423</accession>
<keyword evidence="5" id="KW-0720">Serine protease</keyword>
<dbReference type="InterPro" id="IPR043504">
    <property type="entry name" value="Peptidase_S1_PA_chymotrypsin"/>
</dbReference>
<dbReference type="PROSITE" id="PS00134">
    <property type="entry name" value="TRYPSIN_HIS"/>
    <property type="match status" value="1"/>
</dbReference>
<evidence type="ECO:0000256" key="7">
    <source>
        <dbReference type="ARBA" id="ARBA00023240"/>
    </source>
</evidence>
<evidence type="ECO:0000259" key="11">
    <source>
        <dbReference type="PROSITE" id="PS50240"/>
    </source>
</evidence>
<evidence type="ECO:0000256" key="6">
    <source>
        <dbReference type="ARBA" id="ARBA00023157"/>
    </source>
</evidence>
<evidence type="ECO:0000256" key="2">
    <source>
        <dbReference type="ARBA" id="ARBA00022656"/>
    </source>
</evidence>
<evidence type="ECO:0000313" key="13">
    <source>
        <dbReference type="Proteomes" id="UP000494256"/>
    </source>
</evidence>
<dbReference type="Proteomes" id="UP000494256">
    <property type="component" value="Unassembled WGS sequence"/>
</dbReference>
<gene>
    <name evidence="12" type="ORF">APLA_LOCUS9398</name>
</gene>
<keyword evidence="7" id="KW-1199">Hemostasis impairing toxin</keyword>
<dbReference type="SMART" id="SM00020">
    <property type="entry name" value="Tryp_SPc"/>
    <property type="match status" value="1"/>
</dbReference>
<dbReference type="OrthoDB" id="7368957at2759"/>
<evidence type="ECO:0000256" key="3">
    <source>
        <dbReference type="ARBA" id="ARBA00022670"/>
    </source>
</evidence>
<comment type="subcellular location">
    <subcellularLocation>
        <location evidence="1">Secreted</location>
        <location evidence="1">Extracellular space</location>
    </subcellularLocation>
</comment>
<sequence>MRLITALVFCITAVSAAPSADITPRLIGGTPVHINQWPQMANVLFTWDLTTFEQYCAGTILNHQTVLTAAHCISFHPYSRFRLRIASALASSGGSSLNVVDLIPHPFYNPQTEDHDFGLIRTATYMNYTTQIQPAPIADNNYTLDDNAIVKAIGWGASTFSGPRSEQLREVQLFIINQEIFGGMYCEHLRARRDVFQVHLFKP</sequence>
<dbReference type="SUPFAM" id="SSF50494">
    <property type="entry name" value="Trypsin-like serine proteases"/>
    <property type="match status" value="1"/>
</dbReference>
<dbReference type="GO" id="GO:0005576">
    <property type="term" value="C:extracellular region"/>
    <property type="evidence" value="ECO:0007669"/>
    <property type="project" value="UniProtKB-SubCell"/>
</dbReference>
<keyword evidence="9" id="KW-1205">Fibrinolytic toxin</keyword>
<evidence type="ECO:0000256" key="5">
    <source>
        <dbReference type="ARBA" id="ARBA00022825"/>
    </source>
</evidence>
<evidence type="ECO:0000256" key="10">
    <source>
        <dbReference type="SAM" id="SignalP"/>
    </source>
</evidence>
<reference evidence="12 13" key="1">
    <citation type="submission" date="2020-04" db="EMBL/GenBank/DDBJ databases">
        <authorList>
            <person name="Wallbank WR R."/>
            <person name="Pardo Diaz C."/>
            <person name="Kozak K."/>
            <person name="Martin S."/>
            <person name="Jiggins C."/>
            <person name="Moest M."/>
            <person name="Warren A I."/>
            <person name="Byers J.R.P. K."/>
            <person name="Montejo-Kovacevich G."/>
            <person name="Yen C E."/>
        </authorList>
    </citation>
    <scope>NUCLEOTIDE SEQUENCE [LARGE SCALE GENOMIC DNA]</scope>
</reference>
<evidence type="ECO:0000313" key="12">
    <source>
        <dbReference type="EMBL" id="CAB3241063.1"/>
    </source>
</evidence>
<dbReference type="Pfam" id="PF00089">
    <property type="entry name" value="Trypsin"/>
    <property type="match status" value="1"/>
</dbReference>
<protein>
    <recommendedName>
        <fullName evidence="11">Peptidase S1 domain-containing protein</fullName>
    </recommendedName>
</protein>
<evidence type="ECO:0000256" key="8">
    <source>
        <dbReference type="ARBA" id="ARBA00055534"/>
    </source>
</evidence>
<dbReference type="InterPro" id="IPR050430">
    <property type="entry name" value="Peptidase_S1"/>
</dbReference>
<name>A0A8S1A423_ARCPL</name>
<dbReference type="PANTHER" id="PTHR24276">
    <property type="entry name" value="POLYSERASE-RELATED"/>
    <property type="match status" value="1"/>
</dbReference>
<dbReference type="InterPro" id="IPR001254">
    <property type="entry name" value="Trypsin_dom"/>
</dbReference>
<dbReference type="InterPro" id="IPR018114">
    <property type="entry name" value="TRYPSIN_HIS"/>
</dbReference>
<dbReference type="FunFam" id="2.40.10.10:FF:000068">
    <property type="entry name" value="transmembrane protease serine 2"/>
    <property type="match status" value="1"/>
</dbReference>
<organism evidence="12 13">
    <name type="scientific">Arctia plantaginis</name>
    <name type="common">Wood tiger moth</name>
    <name type="synonym">Phalaena plantaginis</name>
    <dbReference type="NCBI Taxonomy" id="874455"/>
    <lineage>
        <taxon>Eukaryota</taxon>
        <taxon>Metazoa</taxon>
        <taxon>Ecdysozoa</taxon>
        <taxon>Arthropoda</taxon>
        <taxon>Hexapoda</taxon>
        <taxon>Insecta</taxon>
        <taxon>Pterygota</taxon>
        <taxon>Neoptera</taxon>
        <taxon>Endopterygota</taxon>
        <taxon>Lepidoptera</taxon>
        <taxon>Glossata</taxon>
        <taxon>Ditrysia</taxon>
        <taxon>Noctuoidea</taxon>
        <taxon>Erebidae</taxon>
        <taxon>Arctiinae</taxon>
        <taxon>Arctia</taxon>
    </lineage>
</organism>
<keyword evidence="2" id="KW-0800">Toxin</keyword>
<comment type="function">
    <text evidence="8">Fibrinolytic activity; shows preferential cleavage of Arg-Gly bonds in all three fibrinogen chains. Contact with the caterpillars causes severe bleeding, due the anticoagulant effect of the protein.</text>
</comment>
<dbReference type="GO" id="GO:0004252">
    <property type="term" value="F:serine-type endopeptidase activity"/>
    <property type="evidence" value="ECO:0007669"/>
    <property type="project" value="InterPro"/>
</dbReference>
<feature type="chain" id="PRO_5035780977" description="Peptidase S1 domain-containing protein" evidence="10">
    <location>
        <begin position="17"/>
        <end position="203"/>
    </location>
</feature>
<evidence type="ECO:0000256" key="4">
    <source>
        <dbReference type="ARBA" id="ARBA00022801"/>
    </source>
</evidence>
<dbReference type="GO" id="GO:0090729">
    <property type="term" value="F:toxin activity"/>
    <property type="evidence" value="ECO:0007669"/>
    <property type="project" value="UniProtKB-KW"/>
</dbReference>
<dbReference type="AlphaFoldDB" id="A0A8S1A423"/>
<dbReference type="PANTHER" id="PTHR24276:SF91">
    <property type="entry name" value="AT26814P-RELATED"/>
    <property type="match status" value="1"/>
</dbReference>
<dbReference type="GO" id="GO:0006508">
    <property type="term" value="P:proteolysis"/>
    <property type="evidence" value="ECO:0007669"/>
    <property type="project" value="UniProtKB-KW"/>
</dbReference>
<proteinExistence type="predicted"/>
<feature type="signal peptide" evidence="10">
    <location>
        <begin position="1"/>
        <end position="16"/>
    </location>
</feature>
<dbReference type="InterPro" id="IPR009003">
    <property type="entry name" value="Peptidase_S1_PA"/>
</dbReference>